<feature type="domain" description="SNF2 N-terminal" evidence="3">
    <location>
        <begin position="3"/>
        <end position="71"/>
    </location>
</feature>
<dbReference type="Proteomes" id="UP000294003">
    <property type="component" value="Unassembled WGS sequence"/>
</dbReference>
<comment type="caution">
    <text evidence="4">The sequence shown here is derived from an EMBL/GenBank/DDBJ whole genome shotgun (WGS) entry which is preliminary data.</text>
</comment>
<dbReference type="InterPro" id="IPR038718">
    <property type="entry name" value="SNF2-like_sf"/>
</dbReference>
<protein>
    <recommendedName>
        <fullName evidence="3">SNF2 N-terminal domain-containing protein</fullName>
    </recommendedName>
</protein>
<proteinExistence type="predicted"/>
<organism evidence="4 5">
    <name type="scientific">Monosporascus cannonballus</name>
    <dbReference type="NCBI Taxonomy" id="155416"/>
    <lineage>
        <taxon>Eukaryota</taxon>
        <taxon>Fungi</taxon>
        <taxon>Dikarya</taxon>
        <taxon>Ascomycota</taxon>
        <taxon>Pezizomycotina</taxon>
        <taxon>Sordariomycetes</taxon>
        <taxon>Xylariomycetidae</taxon>
        <taxon>Xylariales</taxon>
        <taxon>Xylariales incertae sedis</taxon>
        <taxon>Monosporascus</taxon>
    </lineage>
</organism>
<keyword evidence="1" id="KW-0547">Nucleotide-binding</keyword>
<reference evidence="4 5" key="1">
    <citation type="submission" date="2018-06" db="EMBL/GenBank/DDBJ databases">
        <title>Complete Genomes of Monosporascus.</title>
        <authorList>
            <person name="Robinson A.J."/>
            <person name="Natvig D.O."/>
        </authorList>
    </citation>
    <scope>NUCLEOTIDE SEQUENCE [LARGE SCALE GENOMIC DNA]</scope>
    <source>
        <strain evidence="4 5">CBS 609.92</strain>
    </source>
</reference>
<dbReference type="EMBL" id="QJNS01000183">
    <property type="protein sequence ID" value="RYO83703.1"/>
    <property type="molecule type" value="Genomic_DNA"/>
</dbReference>
<sequence>MGGGVVADDVGYGKTAILLALMRMQEQFDCGPTVAQRAKEVASCIHLKATLVIAPDRLVVQWKTEAMEYFSVAKATPLLHC</sequence>
<dbReference type="InterPro" id="IPR027417">
    <property type="entry name" value="P-loop_NTPase"/>
</dbReference>
<evidence type="ECO:0000313" key="5">
    <source>
        <dbReference type="Proteomes" id="UP000294003"/>
    </source>
</evidence>
<gene>
    <name evidence="4" type="ORF">DL762_006020</name>
</gene>
<keyword evidence="5" id="KW-1185">Reference proteome</keyword>
<evidence type="ECO:0000256" key="2">
    <source>
        <dbReference type="ARBA" id="ARBA00022840"/>
    </source>
</evidence>
<dbReference type="SUPFAM" id="SSF52540">
    <property type="entry name" value="P-loop containing nucleoside triphosphate hydrolases"/>
    <property type="match status" value="1"/>
</dbReference>
<name>A0ABY0H7J1_9PEZI</name>
<dbReference type="InterPro" id="IPR000330">
    <property type="entry name" value="SNF2_N"/>
</dbReference>
<dbReference type="Gene3D" id="3.40.50.10810">
    <property type="entry name" value="Tandem AAA-ATPase domain"/>
    <property type="match status" value="1"/>
</dbReference>
<dbReference type="Pfam" id="PF00176">
    <property type="entry name" value="SNF2-rel_dom"/>
    <property type="match status" value="1"/>
</dbReference>
<evidence type="ECO:0000313" key="4">
    <source>
        <dbReference type="EMBL" id="RYO83703.1"/>
    </source>
</evidence>
<evidence type="ECO:0000256" key="1">
    <source>
        <dbReference type="ARBA" id="ARBA00022741"/>
    </source>
</evidence>
<evidence type="ECO:0000259" key="3">
    <source>
        <dbReference type="Pfam" id="PF00176"/>
    </source>
</evidence>
<accession>A0ABY0H7J1</accession>
<keyword evidence="2" id="KW-0067">ATP-binding</keyword>